<comment type="caution">
    <text evidence="2">The sequence shown here is derived from an EMBL/GenBank/DDBJ whole genome shotgun (WGS) entry which is preliminary data.</text>
</comment>
<sequence>ITDASWNLLAHNQPFADLFPGARIPRNTMRWMLLDPDGRDILLQWQTVWAPLVLPQLRAALAVRPEDETLLQIAKEVAADPLLAPIWEAGGAHIHPDGDERPIHHALHGPGHVTLCAAQPLTAPGARLIILIYHPGETKKHTRVPVLRARDL</sequence>
<gene>
    <name evidence="2" type="ORF">ACFFTP_31150</name>
</gene>
<evidence type="ECO:0000313" key="2">
    <source>
        <dbReference type="EMBL" id="MFB9558625.1"/>
    </source>
</evidence>
<evidence type="ECO:0000259" key="1">
    <source>
        <dbReference type="Pfam" id="PF17765"/>
    </source>
</evidence>
<proteinExistence type="predicted"/>
<keyword evidence="3" id="KW-1185">Reference proteome</keyword>
<dbReference type="Proteomes" id="UP001589716">
    <property type="component" value="Unassembled WGS sequence"/>
</dbReference>
<reference evidence="2 3" key="1">
    <citation type="submission" date="2024-09" db="EMBL/GenBank/DDBJ databases">
        <authorList>
            <person name="Sun Q."/>
            <person name="Mori K."/>
        </authorList>
    </citation>
    <scope>NUCLEOTIDE SEQUENCE [LARGE SCALE GENOMIC DNA]</scope>
    <source>
        <strain evidence="2 3">JCM 4414</strain>
    </source>
</reference>
<dbReference type="Pfam" id="PF17765">
    <property type="entry name" value="MLTR_LBD"/>
    <property type="match status" value="1"/>
</dbReference>
<dbReference type="PANTHER" id="PTHR35010:SF2">
    <property type="entry name" value="BLL4672 PROTEIN"/>
    <property type="match status" value="1"/>
</dbReference>
<protein>
    <submittedName>
        <fullName evidence="2">XRE family transcriptional regulator</fullName>
    </submittedName>
</protein>
<accession>A0ABV5QYL0</accession>
<dbReference type="EMBL" id="JBHMCT010000050">
    <property type="protein sequence ID" value="MFB9558625.1"/>
    <property type="molecule type" value="Genomic_DNA"/>
</dbReference>
<evidence type="ECO:0000313" key="3">
    <source>
        <dbReference type="Proteomes" id="UP001589716"/>
    </source>
</evidence>
<organism evidence="2 3">
    <name type="scientific">Streptomyces roseoviridis</name>
    <dbReference type="NCBI Taxonomy" id="67361"/>
    <lineage>
        <taxon>Bacteria</taxon>
        <taxon>Bacillati</taxon>
        <taxon>Actinomycetota</taxon>
        <taxon>Actinomycetes</taxon>
        <taxon>Kitasatosporales</taxon>
        <taxon>Streptomycetaceae</taxon>
        <taxon>Streptomyces</taxon>
    </lineage>
</organism>
<name>A0ABV5QYL0_9ACTN</name>
<dbReference type="RefSeq" id="WP_382746231.1">
    <property type="nucleotide sequence ID" value="NZ_JBHMCT010000050.1"/>
</dbReference>
<dbReference type="Gene3D" id="3.30.450.180">
    <property type="match status" value="1"/>
</dbReference>
<feature type="non-terminal residue" evidence="2">
    <location>
        <position position="1"/>
    </location>
</feature>
<feature type="domain" description="MmyB-like transcription regulator ligand binding" evidence="1">
    <location>
        <begin position="1"/>
        <end position="140"/>
    </location>
</feature>
<dbReference type="PANTHER" id="PTHR35010">
    <property type="entry name" value="BLL4672 PROTEIN-RELATED"/>
    <property type="match status" value="1"/>
</dbReference>
<dbReference type="InterPro" id="IPR041413">
    <property type="entry name" value="MLTR_LBD"/>
</dbReference>